<dbReference type="InterPro" id="IPR015020">
    <property type="entry name" value="Rv2525c-like_Glyco_Hydro-like"/>
</dbReference>
<gene>
    <name evidence="2" type="ORF">ACFFNY_12985</name>
</gene>
<evidence type="ECO:0000313" key="3">
    <source>
        <dbReference type="Proteomes" id="UP001589619"/>
    </source>
</evidence>
<organism evidence="2 3">
    <name type="scientific">Paenibacillus hodogayensis</name>
    <dbReference type="NCBI Taxonomy" id="279208"/>
    <lineage>
        <taxon>Bacteria</taxon>
        <taxon>Bacillati</taxon>
        <taxon>Bacillota</taxon>
        <taxon>Bacilli</taxon>
        <taxon>Bacillales</taxon>
        <taxon>Paenibacillaceae</taxon>
        <taxon>Paenibacillus</taxon>
    </lineage>
</organism>
<dbReference type="Proteomes" id="UP001589619">
    <property type="component" value="Unassembled WGS sequence"/>
</dbReference>
<dbReference type="EMBL" id="JBHMAG010000009">
    <property type="protein sequence ID" value="MFB9752474.1"/>
    <property type="molecule type" value="Genomic_DNA"/>
</dbReference>
<dbReference type="Gene3D" id="3.20.20.80">
    <property type="entry name" value="Glycosidases"/>
    <property type="match status" value="1"/>
</dbReference>
<accession>A0ABV5VVY4</accession>
<dbReference type="SUPFAM" id="SSF51445">
    <property type="entry name" value="(Trans)glycosidases"/>
    <property type="match status" value="1"/>
</dbReference>
<evidence type="ECO:0000259" key="1">
    <source>
        <dbReference type="Pfam" id="PF08924"/>
    </source>
</evidence>
<keyword evidence="3" id="KW-1185">Reference proteome</keyword>
<proteinExistence type="predicted"/>
<protein>
    <submittedName>
        <fullName evidence="2">DUF1906 domain-containing protein</fullName>
    </submittedName>
</protein>
<comment type="caution">
    <text evidence="2">The sequence shown here is derived from an EMBL/GenBank/DDBJ whole genome shotgun (WGS) entry which is preliminary data.</text>
</comment>
<dbReference type="InterPro" id="IPR017853">
    <property type="entry name" value="GH"/>
</dbReference>
<feature type="domain" description="Rv2525c-like glycoside hydrolase-like" evidence="1">
    <location>
        <begin position="18"/>
        <end position="182"/>
    </location>
</feature>
<name>A0ABV5VVY4_9BACL</name>
<dbReference type="RefSeq" id="WP_344911642.1">
    <property type="nucleotide sequence ID" value="NZ_BAAAYO010000010.1"/>
</dbReference>
<reference evidence="2 3" key="1">
    <citation type="submission" date="2024-09" db="EMBL/GenBank/DDBJ databases">
        <authorList>
            <person name="Sun Q."/>
            <person name="Mori K."/>
        </authorList>
    </citation>
    <scope>NUCLEOTIDE SEQUENCE [LARGE SCALE GENOMIC DNA]</scope>
    <source>
        <strain evidence="2 3">JCM 12520</strain>
    </source>
</reference>
<evidence type="ECO:0000313" key="2">
    <source>
        <dbReference type="EMBL" id="MFB9752474.1"/>
    </source>
</evidence>
<sequence>MTKGFDCATPLTAATAAAFRGDGFEFAGRYLVPSGWKRLTKEEADLISASGLNIVSVFETTADRALGGRAAGLADGATAVKTAADIGQPEGSAIYFAVDFDATSSQMPAVIEYIRAASEATPNFVTGVYGSYAVVQAVRAAGACSRFWQTYAWSNGAKADFLHIYQYENDVVVNGIGIDRNESFGSEGWWSKRKEEEEEGEGKGEDDLMQLEQWQWKMLGDSLDGLYKKGVITDYRWAEKAYTGTMTQSELAWLNTIVFARDKGIQV</sequence>
<dbReference type="Pfam" id="PF08924">
    <property type="entry name" value="Rv2525c_GlyHyd-like"/>
    <property type="match status" value="1"/>
</dbReference>